<dbReference type="SMART" id="SM00287">
    <property type="entry name" value="SH3b"/>
    <property type="match status" value="2"/>
</dbReference>
<dbReference type="Gene3D" id="2.30.30.40">
    <property type="entry name" value="SH3 Domains"/>
    <property type="match status" value="2"/>
</dbReference>
<organism evidence="3 4">
    <name type="scientific">Chlamydia suis</name>
    <dbReference type="NCBI Taxonomy" id="83559"/>
    <lineage>
        <taxon>Bacteria</taxon>
        <taxon>Pseudomonadati</taxon>
        <taxon>Chlamydiota</taxon>
        <taxon>Chlamydiia</taxon>
        <taxon>Chlamydiales</taxon>
        <taxon>Chlamydiaceae</taxon>
        <taxon>Chlamydia/Chlamydophila group</taxon>
        <taxon>Chlamydia</taxon>
    </lineage>
</organism>
<proteinExistence type="predicted"/>
<sequence>MRTLSISMLIFALSCGANTCLCAADFSSAKVDASVNDKAAFSPFTGEIKGNRVRLRLAPHTDSFIIKELSKGDYLAVLGESKDYYVVAAPEGMRGYVFRTFVLDNVIEGEKVNVRLEPSTSAPILARLSKGTIVKTLGAAQGKWVEIALPKQCVFYVAKNFVKNVGALELYNQKEGQKKLALDLLNSAMNFASAELQKKVEDIDLDAIYKKMNLAQAEEFKDVPGLQPMVQKALERVQEAFLSKSLEKNVHKPKEAQHKILEEGIASSSLEVPVLTTVEEEKDSDAPPVAADPVQDFGSVKGSLLSHYIRKKECVKTSPIVGGRESLERSLYEVWVSLQPEESRAGLTMESFYRDEQRKKRVLTGELEVYPHVVKNNPGDYLLKDGENVLAFVYATNIDLSKWLGKRVILECVSRPNNHFAFPAYIVLAIKDGA</sequence>
<feature type="chain" id="PRO_5045619322" description="SH3b domain-containing protein" evidence="1">
    <location>
        <begin position="24"/>
        <end position="434"/>
    </location>
</feature>
<evidence type="ECO:0000313" key="3">
    <source>
        <dbReference type="EMBL" id="QHP83186.1"/>
    </source>
</evidence>
<feature type="domain" description="SH3b" evidence="2">
    <location>
        <begin position="43"/>
        <end position="106"/>
    </location>
</feature>
<protein>
    <recommendedName>
        <fullName evidence="2">SH3b domain-containing protein</fullName>
    </recommendedName>
</protein>
<dbReference type="PROSITE" id="PS51257">
    <property type="entry name" value="PROKAR_LIPOPROTEIN"/>
    <property type="match status" value="1"/>
</dbReference>
<feature type="domain" description="SH3b" evidence="2">
    <location>
        <begin position="107"/>
        <end position="166"/>
    </location>
</feature>
<evidence type="ECO:0000256" key="1">
    <source>
        <dbReference type="SAM" id="SignalP"/>
    </source>
</evidence>
<evidence type="ECO:0000313" key="4">
    <source>
        <dbReference type="Proteomes" id="UP000512184"/>
    </source>
</evidence>
<gene>
    <name evidence="3" type="primary">hypothetical protein</name>
    <name evidence="3" type="ORF">Chls_311</name>
</gene>
<name>A0ABX6ISS3_9CHLA</name>
<dbReference type="InterPro" id="IPR003646">
    <property type="entry name" value="SH3-like_bac-type"/>
</dbReference>
<dbReference type="PANTHER" id="PTHR34408">
    <property type="entry name" value="FAMILY PROTEIN, PUTATIVE-RELATED"/>
    <property type="match status" value="1"/>
</dbReference>
<dbReference type="EMBL" id="CP035278">
    <property type="protein sequence ID" value="QHP83186.1"/>
    <property type="molecule type" value="Genomic_DNA"/>
</dbReference>
<feature type="signal peptide" evidence="1">
    <location>
        <begin position="1"/>
        <end position="23"/>
    </location>
</feature>
<dbReference type="InterPro" id="IPR052354">
    <property type="entry name" value="Cell_Wall_Dynamics_Protein"/>
</dbReference>
<evidence type="ECO:0000259" key="2">
    <source>
        <dbReference type="SMART" id="SM00287"/>
    </source>
</evidence>
<dbReference type="PANTHER" id="PTHR34408:SF1">
    <property type="entry name" value="GLYCOSYL HYDROLASE FAMILY 19 DOMAIN-CONTAINING PROTEIN HI_1415"/>
    <property type="match status" value="1"/>
</dbReference>
<keyword evidence="1" id="KW-0732">Signal</keyword>
<reference evidence="3" key="1">
    <citation type="submission" date="2019-01" db="EMBL/GenBank/DDBJ databases">
        <title>Whole genome sequencing and annotation enables comparative genome analysis that reveals unique features of the Chlamydia suis R19 Genome.</title>
        <authorList>
            <person name="Dimond Z.E."/>
        </authorList>
    </citation>
    <scope>NUCLEOTIDE SEQUENCE [LARGE SCALE GENOMIC DNA]</scope>
    <source>
        <strain evidence="3">R19</strain>
    </source>
</reference>
<keyword evidence="4" id="KW-1185">Reference proteome</keyword>
<accession>A0ABX6ISS3</accession>
<dbReference type="Pfam" id="PF08239">
    <property type="entry name" value="SH3_3"/>
    <property type="match status" value="1"/>
</dbReference>
<dbReference type="Proteomes" id="UP000512184">
    <property type="component" value="Chromosome"/>
</dbReference>